<dbReference type="GO" id="GO:0043758">
    <property type="term" value="F:acetate-CoA ligase (ADP-forming) activity"/>
    <property type="evidence" value="ECO:0007669"/>
    <property type="project" value="InterPro"/>
</dbReference>
<dbReference type="InterPro" id="IPR016181">
    <property type="entry name" value="Acyl_CoA_acyltransferase"/>
</dbReference>
<dbReference type="InterPro" id="IPR000182">
    <property type="entry name" value="GNAT_dom"/>
</dbReference>
<dbReference type="PROSITE" id="PS50975">
    <property type="entry name" value="ATP_GRASP"/>
    <property type="match status" value="1"/>
</dbReference>
<dbReference type="SUPFAM" id="SSF55729">
    <property type="entry name" value="Acyl-CoA N-acyltransferases (Nat)"/>
    <property type="match status" value="1"/>
</dbReference>
<evidence type="ECO:0000256" key="2">
    <source>
        <dbReference type="ARBA" id="ARBA00022741"/>
    </source>
</evidence>
<dbReference type="HOGENOM" id="CLU_007415_0_2_3"/>
<keyword evidence="2 5" id="KW-0547">Nucleotide-binding</keyword>
<dbReference type="AlphaFoldDB" id="K9TZU9"/>
<dbReference type="KEGG" id="cthe:Chro_2415"/>
<dbReference type="PANTHER" id="PTHR43334">
    <property type="entry name" value="ACETATE--COA LIGASE [ADP-FORMING]"/>
    <property type="match status" value="1"/>
</dbReference>
<dbReference type="PROSITE" id="PS51186">
    <property type="entry name" value="GNAT"/>
    <property type="match status" value="1"/>
</dbReference>
<dbReference type="Gene3D" id="3.40.50.261">
    <property type="entry name" value="Succinyl-CoA synthetase domains"/>
    <property type="match status" value="2"/>
</dbReference>
<organism evidence="8 9">
    <name type="scientific">Chroococcidiopsis thermalis (strain PCC 7203)</name>
    <dbReference type="NCBI Taxonomy" id="251229"/>
    <lineage>
        <taxon>Bacteria</taxon>
        <taxon>Bacillati</taxon>
        <taxon>Cyanobacteriota</taxon>
        <taxon>Cyanophyceae</taxon>
        <taxon>Chroococcidiopsidales</taxon>
        <taxon>Chroococcidiopsidaceae</taxon>
        <taxon>Chroococcidiopsis</taxon>
    </lineage>
</organism>
<feature type="domain" description="N-acetyltransferase" evidence="7">
    <location>
        <begin position="786"/>
        <end position="943"/>
    </location>
</feature>
<dbReference type="Gene3D" id="3.40.50.720">
    <property type="entry name" value="NAD(P)-binding Rossmann-like Domain"/>
    <property type="match status" value="1"/>
</dbReference>
<dbReference type="SUPFAM" id="SSF52210">
    <property type="entry name" value="Succinyl-CoA synthetase domains"/>
    <property type="match status" value="2"/>
</dbReference>
<dbReference type="Pfam" id="PF19045">
    <property type="entry name" value="Ligase_CoA_2"/>
    <property type="match status" value="1"/>
</dbReference>
<evidence type="ECO:0000256" key="5">
    <source>
        <dbReference type="PROSITE-ProRule" id="PRU00409"/>
    </source>
</evidence>
<dbReference type="STRING" id="251229.Chro_2415"/>
<dbReference type="SMART" id="SM00881">
    <property type="entry name" value="CoA_binding"/>
    <property type="match status" value="1"/>
</dbReference>
<feature type="domain" description="ATP-grasp" evidence="6">
    <location>
        <begin position="520"/>
        <end position="556"/>
    </location>
</feature>
<dbReference type="Proteomes" id="UP000010384">
    <property type="component" value="Chromosome"/>
</dbReference>
<dbReference type="Pfam" id="PF13302">
    <property type="entry name" value="Acetyltransf_3"/>
    <property type="match status" value="1"/>
</dbReference>
<evidence type="ECO:0000259" key="7">
    <source>
        <dbReference type="PROSITE" id="PS51186"/>
    </source>
</evidence>
<dbReference type="RefSeq" id="WP_015154451.1">
    <property type="nucleotide sequence ID" value="NC_019695.1"/>
</dbReference>
<dbReference type="InterPro" id="IPR013815">
    <property type="entry name" value="ATP_grasp_subdomain_1"/>
</dbReference>
<dbReference type="eggNOG" id="COG1670">
    <property type="taxonomic scope" value="Bacteria"/>
</dbReference>
<dbReference type="eggNOG" id="COG1042">
    <property type="taxonomic scope" value="Bacteria"/>
</dbReference>
<dbReference type="Pfam" id="PF13380">
    <property type="entry name" value="CoA_binding_2"/>
    <property type="match status" value="1"/>
</dbReference>
<evidence type="ECO:0000256" key="3">
    <source>
        <dbReference type="ARBA" id="ARBA00022840"/>
    </source>
</evidence>
<dbReference type="InterPro" id="IPR036291">
    <property type="entry name" value="NAD(P)-bd_dom_sf"/>
</dbReference>
<sequence length="943" mass="103416">MRQQTIAERAHDILRSEQSSNPLNSIFAPQNVAVIGASEKQGSVGRTLLWNLISNPFGGTVFPVNPKRPSVLGIKAYPTIQDVPAPVDLAVIAIPAPSVPRAIAECVAAGVKGAIIISAGFKEAGVAGIELERQVLEQARRGNLRIVGPNCLGVMSPRTGLNATFASAIARPGNVGFISQSGALCTAILDWSKQENVGFSAFVSIGSMLDVNWGDLIYYLGDDPHTKSIVIYMESIGNARSFLSAAREVALTKPIIVLKAGRTEAAAKAAASHTGALAGSDVVLDAAFRRSGVLQVNRISDLFDMAEVLAKQPRPKGRRLTILTNAGGPGVLTTDALIAMGGELSELSEETRTELNRFLPTHWSRSNPIDILGDAEPQRYTQALEVAAKDPNSDGLLVILTPQAMTDPTKTAEALKSYVETLPVTSLQDKPILASWMGGADVIDGEKILNDAGIPTYQYPDTAARVFSLMWRYSYNLRGIYETPALPVNLADSNSCSLVTQIIDTARQQGRTILTEVESKQVLAAYGIPVVPTYIARSEAEAVEYSDRIGYPVVLKLFSETITHKTDVGGVQLNLPDADAVRSAYHKIENSVNQYVQNNPPHSGMGAQPCAPIKPHAPRTTHHAPLFLGVTVQPMLKLDGYELIIGSSLDPQFGSTLLFGLGGQLVEVFKDRAIALPPLNTTLARRMMEQTQIYKALQGVRGRKSIDLEALEQLLVLFSQLVVEQRWIKEIDINPLLARPDSLLALDARIVLHSPETPEDRLPKLAIRPYPQQYVSQWTMRDGTIVTIRPIRPEDEPLMVQFHQTLSEESVYFRYFHLIKLSQRIAHERLTRICFIDYDREMALVAEYRHPQTSTREILAVGRLSKLHGFNEAEFAILVGDRHQRQGLGTELLSRLLQVGRDEKLDRITGEILAENRAMQKVCEKLGFHLHRAADVVKVEFEL</sequence>
<gene>
    <name evidence="8" type="ORF">Chro_2415</name>
</gene>
<dbReference type="Gene3D" id="3.30.1490.20">
    <property type="entry name" value="ATP-grasp fold, A domain"/>
    <property type="match status" value="1"/>
</dbReference>
<name>K9TZU9_CHRTP</name>
<dbReference type="GO" id="GO:0005524">
    <property type="term" value="F:ATP binding"/>
    <property type="evidence" value="ECO:0007669"/>
    <property type="project" value="UniProtKB-UniRule"/>
</dbReference>
<dbReference type="GO" id="GO:0046872">
    <property type="term" value="F:metal ion binding"/>
    <property type="evidence" value="ECO:0007669"/>
    <property type="project" value="InterPro"/>
</dbReference>
<evidence type="ECO:0000259" key="6">
    <source>
        <dbReference type="PROSITE" id="PS50975"/>
    </source>
</evidence>
<dbReference type="InterPro" id="IPR011761">
    <property type="entry name" value="ATP-grasp"/>
</dbReference>
<protein>
    <submittedName>
        <fullName evidence="8">Acetyl coenzyme A synthetase (ADP forming), alpha domain protein</fullName>
    </submittedName>
</protein>
<dbReference type="PANTHER" id="PTHR43334:SF1">
    <property type="entry name" value="3-HYDROXYPROPIONATE--COA LIGASE [ADP-FORMING]"/>
    <property type="match status" value="1"/>
</dbReference>
<dbReference type="EMBL" id="CP003597">
    <property type="protein sequence ID" value="AFY87903.1"/>
    <property type="molecule type" value="Genomic_DNA"/>
</dbReference>
<dbReference type="Gene3D" id="3.40.630.30">
    <property type="match status" value="1"/>
</dbReference>
<dbReference type="PATRIC" id="fig|251229.3.peg.2837"/>
<dbReference type="InterPro" id="IPR051538">
    <property type="entry name" value="Acyl-CoA_Synth/Transferase"/>
</dbReference>
<dbReference type="Pfam" id="PF13549">
    <property type="entry name" value="ATP-grasp_5"/>
    <property type="match status" value="2"/>
</dbReference>
<reference evidence="8 9" key="1">
    <citation type="submission" date="2012-06" db="EMBL/GenBank/DDBJ databases">
        <title>Finished chromosome of genome of Chroococcidiopsis thermalis PCC 7203.</title>
        <authorList>
            <consortium name="US DOE Joint Genome Institute"/>
            <person name="Gugger M."/>
            <person name="Coursin T."/>
            <person name="Rippka R."/>
            <person name="Tandeau De Marsac N."/>
            <person name="Huntemann M."/>
            <person name="Wei C.-L."/>
            <person name="Han J."/>
            <person name="Detter J.C."/>
            <person name="Han C."/>
            <person name="Tapia R."/>
            <person name="Davenport K."/>
            <person name="Daligault H."/>
            <person name="Erkkila T."/>
            <person name="Gu W."/>
            <person name="Munk A.C.C."/>
            <person name="Teshima H."/>
            <person name="Xu Y."/>
            <person name="Chain P."/>
            <person name="Chen A."/>
            <person name="Krypides N."/>
            <person name="Mavromatis K."/>
            <person name="Markowitz V."/>
            <person name="Szeto E."/>
            <person name="Ivanova N."/>
            <person name="Mikhailova N."/>
            <person name="Ovchinnikova G."/>
            <person name="Pagani I."/>
            <person name="Pati A."/>
            <person name="Goodwin L."/>
            <person name="Peters L."/>
            <person name="Pitluck S."/>
            <person name="Woyke T."/>
            <person name="Kerfeld C."/>
        </authorList>
    </citation>
    <scope>NUCLEOTIDE SEQUENCE [LARGE SCALE GENOMIC DNA]</scope>
    <source>
        <strain evidence="8 9">PCC 7203</strain>
    </source>
</reference>
<accession>K9TZU9</accession>
<dbReference type="Gene3D" id="3.30.470.20">
    <property type="entry name" value="ATP-grasp fold, B domain"/>
    <property type="match status" value="1"/>
</dbReference>
<dbReference type="InParanoid" id="K9TZU9"/>
<dbReference type="OrthoDB" id="9807426at2"/>
<dbReference type="InterPro" id="IPR032875">
    <property type="entry name" value="Succ_CoA_lig_flav_dom"/>
</dbReference>
<keyword evidence="9" id="KW-1185">Reference proteome</keyword>
<dbReference type="eggNOG" id="COG0045">
    <property type="taxonomic scope" value="Bacteria"/>
</dbReference>
<dbReference type="InterPro" id="IPR003781">
    <property type="entry name" value="CoA-bd"/>
</dbReference>
<dbReference type="SUPFAM" id="SSF56059">
    <property type="entry name" value="Glutathione synthetase ATP-binding domain-like"/>
    <property type="match status" value="1"/>
</dbReference>
<evidence type="ECO:0000313" key="9">
    <source>
        <dbReference type="Proteomes" id="UP000010384"/>
    </source>
</evidence>
<keyword evidence="3 5" id="KW-0067">ATP-binding</keyword>
<dbReference type="FunFam" id="3.30.1490.20:FF:000020">
    <property type="entry name" value="Protein lysine acetyltransferase"/>
    <property type="match status" value="1"/>
</dbReference>
<proteinExistence type="inferred from homology"/>
<dbReference type="InterPro" id="IPR016102">
    <property type="entry name" value="Succinyl-CoA_synth-like"/>
</dbReference>
<evidence type="ECO:0000256" key="4">
    <source>
        <dbReference type="ARBA" id="ARBA00060888"/>
    </source>
</evidence>
<dbReference type="Pfam" id="PF13607">
    <property type="entry name" value="Succ_CoA_lig"/>
    <property type="match status" value="1"/>
</dbReference>
<evidence type="ECO:0000313" key="8">
    <source>
        <dbReference type="EMBL" id="AFY87903.1"/>
    </source>
</evidence>
<evidence type="ECO:0000256" key="1">
    <source>
        <dbReference type="ARBA" id="ARBA00022598"/>
    </source>
</evidence>
<keyword evidence="1" id="KW-0436">Ligase</keyword>
<dbReference type="InterPro" id="IPR043938">
    <property type="entry name" value="Ligase_CoA_dom"/>
</dbReference>
<dbReference type="GO" id="GO:0016747">
    <property type="term" value="F:acyltransferase activity, transferring groups other than amino-acyl groups"/>
    <property type="evidence" value="ECO:0007669"/>
    <property type="project" value="InterPro"/>
</dbReference>
<dbReference type="SUPFAM" id="SSF51735">
    <property type="entry name" value="NAD(P)-binding Rossmann-fold domains"/>
    <property type="match status" value="1"/>
</dbReference>
<comment type="similarity">
    <text evidence="4">In the N-terminal section; belongs to the acetate CoA ligase alpha subunit family.</text>
</comment>